<dbReference type="Proteomes" id="UP000009287">
    <property type="component" value="Chromosome"/>
</dbReference>
<dbReference type="AlphaFoldDB" id="G4NN71"/>
<proteinExistence type="predicted"/>
<organism evidence="1 2">
    <name type="scientific">Chlamydia trachomatis serovar A (strain A2497)</name>
    <dbReference type="NCBI Taxonomy" id="580047"/>
    <lineage>
        <taxon>Bacteria</taxon>
        <taxon>Pseudomonadati</taxon>
        <taxon>Chlamydiota</taxon>
        <taxon>Chlamydiia</taxon>
        <taxon>Chlamydiales</taxon>
        <taxon>Chlamydiaceae</taxon>
        <taxon>Chlamydia/Chlamydophila group</taxon>
        <taxon>Chlamydia</taxon>
    </lineage>
</organism>
<gene>
    <name evidence="1" type="ordered locus">CTO_1001</name>
</gene>
<accession>G4NN71</accession>
<evidence type="ECO:0000313" key="1">
    <source>
        <dbReference type="EMBL" id="AEP35569.1"/>
    </source>
</evidence>
<protein>
    <submittedName>
        <fullName evidence="1">Uncharacterized protein</fullName>
    </submittedName>
</protein>
<dbReference type="EMBL" id="CP002401">
    <property type="protein sequence ID" value="AEP35569.1"/>
    <property type="molecule type" value="Genomic_DNA"/>
</dbReference>
<name>G4NN71_CHLT4</name>
<sequence>MLATDRKKNGIFLQHKQIKNQKIARQSERVLLSKKGFAYSK</sequence>
<evidence type="ECO:0000313" key="2">
    <source>
        <dbReference type="Proteomes" id="UP000009287"/>
    </source>
</evidence>
<dbReference type="PATRIC" id="fig|580047.4.peg.757"/>
<dbReference type="KEGG" id="cra:CTO_1001"/>
<reference evidence="1 2" key="1">
    <citation type="journal article" date="2011" name="J. Exp. Med.">
        <title>A live-attenuated chlamydial vaccine protects against trachoma in nonhuman primates.</title>
        <authorList>
            <person name="Kari L."/>
            <person name="Whitmire W.M."/>
            <person name="Olivares-Zavaleta N."/>
            <person name="Goheen M.M."/>
            <person name="Taylor L.D."/>
            <person name="Carlson J.H."/>
            <person name="Sturdevant G.L."/>
            <person name="Lu C."/>
            <person name="Bakios L.E."/>
            <person name="Randall L.B."/>
            <person name="Parnell M.J."/>
            <person name="Zhong G."/>
            <person name="Caldwell H.D."/>
        </authorList>
    </citation>
    <scope>NUCLEOTIDE SEQUENCE [LARGE SCALE GENOMIC DNA]</scope>
    <source>
        <strain evidence="1 2">A2497</strain>
    </source>
</reference>